<protein>
    <submittedName>
        <fullName evidence="2">Uncharacterized protein</fullName>
    </submittedName>
</protein>
<gene>
    <name evidence="2" type="ORF">B9G79_00840</name>
</gene>
<feature type="region of interest" description="Disordered" evidence="1">
    <location>
        <begin position="1"/>
        <end position="105"/>
    </location>
</feature>
<accession>A0A1Z3N462</accession>
<sequence>MNQKATEESVAPYMTSEGRKIGKPSSTAAIRDQVGFAGLQGHAQRPPSGPDYSVDGRQGSGASLGSPNLQGGLQKRLKGAKPGPNTNILAGTQSASGTKGEPEKTYEKVDLEDQGGEKTYKALSGYQMGSNPDLERFLPKSGAPGTYRGLAGNGVPSGVDGITGPHSNIWLKVKNRYEAVKHSLLP</sequence>
<evidence type="ECO:0000256" key="1">
    <source>
        <dbReference type="SAM" id="MobiDB-lite"/>
    </source>
</evidence>
<name>A0A1Z3N462_BDEBC</name>
<feature type="compositionally biased region" description="Polar residues" evidence="1">
    <location>
        <begin position="84"/>
        <end position="97"/>
    </location>
</feature>
<reference evidence="2 3" key="1">
    <citation type="submission" date="2017-04" db="EMBL/GenBank/DDBJ databases">
        <title>Whole genome sequence of Bdellovibrio bacteriovorus strain SSB218315.</title>
        <authorList>
            <person name="Oyedara O."/>
            <person name="Rodriguez-Perez M.A."/>
        </authorList>
    </citation>
    <scope>NUCLEOTIDE SEQUENCE [LARGE SCALE GENOMIC DNA]</scope>
    <source>
        <strain evidence="2 3">SSB218315</strain>
    </source>
</reference>
<proteinExistence type="predicted"/>
<dbReference type="Proteomes" id="UP000197003">
    <property type="component" value="Chromosome"/>
</dbReference>
<evidence type="ECO:0000313" key="3">
    <source>
        <dbReference type="Proteomes" id="UP000197003"/>
    </source>
</evidence>
<evidence type="ECO:0000313" key="2">
    <source>
        <dbReference type="EMBL" id="ASD62211.1"/>
    </source>
</evidence>
<dbReference type="AlphaFoldDB" id="A0A1Z3N462"/>
<dbReference type="EMBL" id="CP020946">
    <property type="protein sequence ID" value="ASD62211.1"/>
    <property type="molecule type" value="Genomic_DNA"/>
</dbReference>
<feature type="compositionally biased region" description="Polar residues" evidence="1">
    <location>
        <begin position="60"/>
        <end position="71"/>
    </location>
</feature>
<organism evidence="2 3">
    <name type="scientific">Bdellovibrio bacteriovorus</name>
    <dbReference type="NCBI Taxonomy" id="959"/>
    <lineage>
        <taxon>Bacteria</taxon>
        <taxon>Pseudomonadati</taxon>
        <taxon>Bdellovibrionota</taxon>
        <taxon>Bdellovibrionia</taxon>
        <taxon>Bdellovibrionales</taxon>
        <taxon>Pseudobdellovibrionaceae</taxon>
        <taxon>Bdellovibrio</taxon>
    </lineage>
</organism>